<dbReference type="PANTHER" id="PTHR35046">
    <property type="entry name" value="ZINC KNUCKLE (CCHC-TYPE) FAMILY PROTEIN"/>
    <property type="match status" value="1"/>
</dbReference>
<evidence type="ECO:0000313" key="3">
    <source>
        <dbReference type="Proteomes" id="UP000257109"/>
    </source>
</evidence>
<dbReference type="Pfam" id="PF03732">
    <property type="entry name" value="Retrotrans_gag"/>
    <property type="match status" value="1"/>
</dbReference>
<dbReference type="OrthoDB" id="1731207at2759"/>
<reference evidence="2" key="1">
    <citation type="submission" date="2018-05" db="EMBL/GenBank/DDBJ databases">
        <title>Draft genome of Mucuna pruriens seed.</title>
        <authorList>
            <person name="Nnadi N.E."/>
            <person name="Vos R."/>
            <person name="Hasami M.H."/>
            <person name="Devisetty U.K."/>
            <person name="Aguiy J.C."/>
        </authorList>
    </citation>
    <scope>NUCLEOTIDE SEQUENCE [LARGE SCALE GENOMIC DNA]</scope>
    <source>
        <strain evidence="2">JCA_2017</strain>
    </source>
</reference>
<feature type="domain" description="Retrotransposon gag" evidence="1">
    <location>
        <begin position="22"/>
        <end position="102"/>
    </location>
</feature>
<dbReference type="InterPro" id="IPR005162">
    <property type="entry name" value="Retrotrans_gag_dom"/>
</dbReference>
<comment type="caution">
    <text evidence="2">The sequence shown here is derived from an EMBL/GenBank/DDBJ whole genome shotgun (WGS) entry which is preliminary data.</text>
</comment>
<dbReference type="EMBL" id="QJKJ01004600">
    <property type="protein sequence ID" value="RDX93481.1"/>
    <property type="molecule type" value="Genomic_DNA"/>
</dbReference>
<sequence>MEGPITRARTKRVKEVIQCIVKNIQAKEGKSDPEAYLELEMHVDQIFSCQSYSEELHNKFQCLYQGSKSVDDYHKDIKMTIIRANILEDQEATMTRFLNWLNCDMADVVEMHQYVELQEMVHQAIKVEQQLNRRNSLKKNSDSSYFQWKNNSKKEVVGSHSKVVDSKKNQIEANPSKNQDINFDDLV</sequence>
<dbReference type="Proteomes" id="UP000257109">
    <property type="component" value="Unassembled WGS sequence"/>
</dbReference>
<organism evidence="2 3">
    <name type="scientific">Mucuna pruriens</name>
    <name type="common">Velvet bean</name>
    <name type="synonym">Dolichos pruriens</name>
    <dbReference type="NCBI Taxonomy" id="157652"/>
    <lineage>
        <taxon>Eukaryota</taxon>
        <taxon>Viridiplantae</taxon>
        <taxon>Streptophyta</taxon>
        <taxon>Embryophyta</taxon>
        <taxon>Tracheophyta</taxon>
        <taxon>Spermatophyta</taxon>
        <taxon>Magnoliopsida</taxon>
        <taxon>eudicotyledons</taxon>
        <taxon>Gunneridae</taxon>
        <taxon>Pentapetalae</taxon>
        <taxon>rosids</taxon>
        <taxon>fabids</taxon>
        <taxon>Fabales</taxon>
        <taxon>Fabaceae</taxon>
        <taxon>Papilionoideae</taxon>
        <taxon>50 kb inversion clade</taxon>
        <taxon>NPAAA clade</taxon>
        <taxon>indigoferoid/millettioid clade</taxon>
        <taxon>Phaseoleae</taxon>
        <taxon>Mucuna</taxon>
    </lineage>
</organism>
<proteinExistence type="predicted"/>
<protein>
    <recommendedName>
        <fullName evidence="1">Retrotransposon gag domain-containing protein</fullName>
    </recommendedName>
</protein>
<dbReference type="PANTHER" id="PTHR35046:SF9">
    <property type="entry name" value="RNA-DIRECTED DNA POLYMERASE"/>
    <property type="match status" value="1"/>
</dbReference>
<name>A0A371GSG1_MUCPR</name>
<evidence type="ECO:0000259" key="1">
    <source>
        <dbReference type="Pfam" id="PF03732"/>
    </source>
</evidence>
<dbReference type="AlphaFoldDB" id="A0A371GSG1"/>
<feature type="non-terminal residue" evidence="2">
    <location>
        <position position="1"/>
    </location>
</feature>
<accession>A0A371GSG1</accession>
<gene>
    <name evidence="2" type="ORF">CR513_24251</name>
</gene>
<keyword evidence="3" id="KW-1185">Reference proteome</keyword>
<evidence type="ECO:0000313" key="2">
    <source>
        <dbReference type="EMBL" id="RDX93481.1"/>
    </source>
</evidence>